<dbReference type="EMBL" id="AGXG01000088">
    <property type="protein sequence ID" value="EIY26868.1"/>
    <property type="molecule type" value="Genomic_DNA"/>
</dbReference>
<dbReference type="SUPFAM" id="SSF51306">
    <property type="entry name" value="LexA/Signal peptidase"/>
    <property type="match status" value="1"/>
</dbReference>
<evidence type="ECO:0000259" key="1">
    <source>
        <dbReference type="Pfam" id="PF00717"/>
    </source>
</evidence>
<dbReference type="GO" id="GO:0003677">
    <property type="term" value="F:DNA binding"/>
    <property type="evidence" value="ECO:0007669"/>
    <property type="project" value="InterPro"/>
</dbReference>
<dbReference type="HOGENOM" id="CLU_1444999_0_0_10"/>
<comment type="caution">
    <text evidence="2">The sequence shown here is derived from an EMBL/GenBank/DDBJ whole genome shotgun (WGS) entry which is preliminary data.</text>
</comment>
<dbReference type="InterPro" id="IPR039418">
    <property type="entry name" value="LexA-like"/>
</dbReference>
<dbReference type="InterPro" id="IPR010982">
    <property type="entry name" value="Lambda_DNA-bd_dom_sf"/>
</dbReference>
<dbReference type="AlphaFoldDB" id="I9QCW5"/>
<dbReference type="PATRIC" id="fig|997874.3.peg.4158"/>
<dbReference type="InterPro" id="IPR036286">
    <property type="entry name" value="LexA/Signal_pep-like_sf"/>
</dbReference>
<dbReference type="OrthoDB" id="1034290at2"/>
<dbReference type="CDD" id="cd06529">
    <property type="entry name" value="S24_LexA-like"/>
    <property type="match status" value="1"/>
</dbReference>
<organism evidence="2 3">
    <name type="scientific">Bacteroides cellulosilyticus CL02T12C19</name>
    <dbReference type="NCBI Taxonomy" id="997874"/>
    <lineage>
        <taxon>Bacteria</taxon>
        <taxon>Pseudomonadati</taxon>
        <taxon>Bacteroidota</taxon>
        <taxon>Bacteroidia</taxon>
        <taxon>Bacteroidales</taxon>
        <taxon>Bacteroidaceae</taxon>
        <taxon>Bacteroides</taxon>
    </lineage>
</organism>
<keyword evidence="3" id="KW-1185">Reference proteome</keyword>
<accession>I9QCW5</accession>
<proteinExistence type="predicted"/>
<dbReference type="RefSeq" id="WP_007218237.1">
    <property type="nucleotide sequence ID" value="NZ_JH724088.1"/>
</dbReference>
<reference evidence="2 3" key="1">
    <citation type="submission" date="2012-02" db="EMBL/GenBank/DDBJ databases">
        <title>The Genome Sequence of Bacteroides cellulosilyticus CL02T12C19.</title>
        <authorList>
            <consortium name="The Broad Institute Genome Sequencing Platform"/>
            <person name="Earl A."/>
            <person name="Ward D."/>
            <person name="Feldgarden M."/>
            <person name="Gevers D."/>
            <person name="Zitomersky N.L."/>
            <person name="Coyne M.J."/>
            <person name="Comstock L.E."/>
            <person name="Young S.K."/>
            <person name="Zeng Q."/>
            <person name="Gargeya S."/>
            <person name="Fitzgerald M."/>
            <person name="Haas B."/>
            <person name="Abouelleil A."/>
            <person name="Alvarado L."/>
            <person name="Arachchi H.M."/>
            <person name="Berlin A."/>
            <person name="Chapman S.B."/>
            <person name="Gearin G."/>
            <person name="Goldberg J."/>
            <person name="Griggs A."/>
            <person name="Gujja S."/>
            <person name="Hansen M."/>
            <person name="Heiman D."/>
            <person name="Howarth C."/>
            <person name="Larimer J."/>
            <person name="Lui A."/>
            <person name="MacDonald P.J.P."/>
            <person name="McCowen C."/>
            <person name="Montmayeur A."/>
            <person name="Murphy C."/>
            <person name="Neiman D."/>
            <person name="Pearson M."/>
            <person name="Priest M."/>
            <person name="Roberts A."/>
            <person name="Saif S."/>
            <person name="Shea T."/>
            <person name="Sisk P."/>
            <person name="Stolte C."/>
            <person name="Sykes S."/>
            <person name="Wortman J."/>
            <person name="Nusbaum C."/>
            <person name="Birren B."/>
        </authorList>
    </citation>
    <scope>NUCLEOTIDE SEQUENCE [LARGE SCALE GENOMIC DNA]</scope>
    <source>
        <strain evidence="2 3">CL02T12C19</strain>
    </source>
</reference>
<dbReference type="Pfam" id="PF00717">
    <property type="entry name" value="Peptidase_S24"/>
    <property type="match status" value="1"/>
</dbReference>
<dbReference type="Gene3D" id="2.10.109.10">
    <property type="entry name" value="Umud Fragment, subunit A"/>
    <property type="match status" value="1"/>
</dbReference>
<evidence type="ECO:0000313" key="2">
    <source>
        <dbReference type="EMBL" id="EIY26868.1"/>
    </source>
</evidence>
<protein>
    <recommendedName>
        <fullName evidence="1">Peptidase S24/S26A/S26B/S26C domain-containing protein</fullName>
    </recommendedName>
</protein>
<evidence type="ECO:0000313" key="3">
    <source>
        <dbReference type="Proteomes" id="UP000003741"/>
    </source>
</evidence>
<name>I9QCW5_9BACE</name>
<dbReference type="InterPro" id="IPR015927">
    <property type="entry name" value="Peptidase_S24_S26A/B/C"/>
</dbReference>
<dbReference type="Gene3D" id="1.10.260.40">
    <property type="entry name" value="lambda repressor-like DNA-binding domains"/>
    <property type="match status" value="1"/>
</dbReference>
<sequence>MERAIDRLLQFIEYLKKNDGEVKNAKVFEKKCGLSNSYIANSKKSNGSIGSDTIAKILSSFPQLNVEWICTGRGDMLKKGMAFFSEILGSRNVSIETARDNSMFPVIEQGSMVAVSQEPENELICGQIYAIYMPDDSIFFRYVSKVESAKILVVPANREPQYGTGQELNKKKIKEIKRVVGVVKSFL</sequence>
<dbReference type="Proteomes" id="UP000003741">
    <property type="component" value="Unassembled WGS sequence"/>
</dbReference>
<gene>
    <name evidence="2" type="ORF">HMPREF1062_04061</name>
</gene>
<feature type="domain" description="Peptidase S24/S26A/S26B/S26C" evidence="1">
    <location>
        <begin position="89"/>
        <end position="159"/>
    </location>
</feature>